<accession>A0A4R8PS11</accession>
<dbReference type="PANTHER" id="PTHR24148">
    <property type="entry name" value="ANKYRIN REPEAT DOMAIN-CONTAINING PROTEIN 39 HOMOLOG-RELATED"/>
    <property type="match status" value="1"/>
</dbReference>
<dbReference type="PANTHER" id="PTHR24148:SF78">
    <property type="entry name" value="HETEROKARYON INCOMPATIBILITY DOMAIN-CONTAINING PROTEIN"/>
    <property type="match status" value="1"/>
</dbReference>
<name>A0A4R8PS11_9PEZI</name>
<feature type="repeat" description="ANK" evidence="1">
    <location>
        <begin position="575"/>
        <end position="606"/>
    </location>
</feature>
<comment type="caution">
    <text evidence="4">The sequence shown here is derived from an EMBL/GenBank/DDBJ whole genome shotgun (WGS) entry which is preliminary data.</text>
</comment>
<reference evidence="4 5" key="1">
    <citation type="submission" date="2018-11" db="EMBL/GenBank/DDBJ databases">
        <title>Genome sequence and assembly of Colletotrichum spinosum.</title>
        <authorList>
            <person name="Gan P."/>
            <person name="Shirasu K."/>
        </authorList>
    </citation>
    <scope>NUCLEOTIDE SEQUENCE [LARGE SCALE GENOMIC DNA]</scope>
    <source>
        <strain evidence="4 5">CBS 515.97</strain>
    </source>
</reference>
<feature type="region of interest" description="Disordered" evidence="2">
    <location>
        <begin position="570"/>
        <end position="606"/>
    </location>
</feature>
<evidence type="ECO:0000256" key="1">
    <source>
        <dbReference type="PROSITE-ProRule" id="PRU00023"/>
    </source>
</evidence>
<dbReference type="PROSITE" id="PS50297">
    <property type="entry name" value="ANK_REP_REGION"/>
    <property type="match status" value="1"/>
</dbReference>
<dbReference type="InterPro" id="IPR002110">
    <property type="entry name" value="Ankyrin_rpt"/>
</dbReference>
<dbReference type="InterPro" id="IPR052895">
    <property type="entry name" value="HetReg/Transcr_Mod"/>
</dbReference>
<organism evidence="4 5">
    <name type="scientific">Colletotrichum spinosum</name>
    <dbReference type="NCBI Taxonomy" id="1347390"/>
    <lineage>
        <taxon>Eukaryota</taxon>
        <taxon>Fungi</taxon>
        <taxon>Dikarya</taxon>
        <taxon>Ascomycota</taxon>
        <taxon>Pezizomycotina</taxon>
        <taxon>Sordariomycetes</taxon>
        <taxon>Hypocreomycetidae</taxon>
        <taxon>Glomerellales</taxon>
        <taxon>Glomerellaceae</taxon>
        <taxon>Colletotrichum</taxon>
        <taxon>Colletotrichum orbiculare species complex</taxon>
    </lineage>
</organism>
<dbReference type="SUPFAM" id="SSF48403">
    <property type="entry name" value="Ankyrin repeat"/>
    <property type="match status" value="1"/>
</dbReference>
<dbReference type="Gene3D" id="1.25.40.20">
    <property type="entry name" value="Ankyrin repeat-containing domain"/>
    <property type="match status" value="1"/>
</dbReference>
<evidence type="ECO:0000259" key="3">
    <source>
        <dbReference type="Pfam" id="PF06985"/>
    </source>
</evidence>
<dbReference type="InterPro" id="IPR010730">
    <property type="entry name" value="HET"/>
</dbReference>
<dbReference type="EMBL" id="QAPG01010709">
    <property type="protein sequence ID" value="TDZ13994.1"/>
    <property type="molecule type" value="Genomic_DNA"/>
</dbReference>
<dbReference type="AlphaFoldDB" id="A0A4R8PS11"/>
<dbReference type="PROSITE" id="PS50088">
    <property type="entry name" value="ANK_REPEAT"/>
    <property type="match status" value="1"/>
</dbReference>
<dbReference type="InterPro" id="IPR036770">
    <property type="entry name" value="Ankyrin_rpt-contain_sf"/>
</dbReference>
<evidence type="ECO:0000313" key="5">
    <source>
        <dbReference type="Proteomes" id="UP000295083"/>
    </source>
</evidence>
<dbReference type="Pfam" id="PF12796">
    <property type="entry name" value="Ank_2"/>
    <property type="match status" value="1"/>
</dbReference>
<keyword evidence="1" id="KW-0040">ANK repeat</keyword>
<keyword evidence="5" id="KW-1185">Reference proteome</keyword>
<dbReference type="Proteomes" id="UP000295083">
    <property type="component" value="Unassembled WGS sequence"/>
</dbReference>
<protein>
    <submittedName>
        <fullName evidence="4">Heterokaryon incompatibility protein 6, OR allele</fullName>
    </submittedName>
</protein>
<gene>
    <name evidence="4" type="primary">het-6-2</name>
    <name evidence="4" type="ORF">C8035_v002986</name>
</gene>
<evidence type="ECO:0000313" key="4">
    <source>
        <dbReference type="EMBL" id="TDZ13994.1"/>
    </source>
</evidence>
<evidence type="ECO:0000256" key="2">
    <source>
        <dbReference type="SAM" id="MobiDB-lite"/>
    </source>
</evidence>
<feature type="domain" description="Heterokaryon incompatibility" evidence="3">
    <location>
        <begin position="56"/>
        <end position="159"/>
    </location>
</feature>
<sequence length="606" mass="67715">MHPPRSISSRYMYQHEPLDLERPAIRLIRLRGGNHNAIQCEVFQAFLDERETVLPYEALSDTWGKIDLNCTIEVNGKLLAITANLHLALKHLRYESEDRIIWVDGICINQSDAKERGHQVQQMSFIYRHAHRVLFWLGEATPATDVFLRSLKDFTTLAESRGCHNWKLDITTRALAAMPMLLGVEPDGHTQAVLDIIPGPSRKDTWWADQQDLYSLLRKFRGSKSSVERDIIFALRGLSTDIESTSELIADYETCDKDFLEKVLFALYQCDIKSDKTRATNLMELKELSMALNEVALRKLLLEGSTKKRIAIVARRGGFALGKETVSAVLQSPSHLESEALLVHAMQVSNGGFDLSEDGLVRAAAHLSPEVLATVLACKGAATIFGHGSFQYNRSHDRQSVERICGLFLPCAASNQEFGLEMVNLLSPLTEQTLSPQERLITVRDAALVAMLRRKPNFDMVSMLGRWHGHTLRDAMPDIVDCMSGVSGKPWIYGTFMDSFMIGKSFASKVVISFVARLLHDQVIGDISTSALIRLRYAEDGLGRTILSHAAEWNALGLAQKLLSSGSYADRVDKSGRTPLSRASQRGNEEMIQLLTPEGAEQHTRL</sequence>
<dbReference type="SMART" id="SM00248">
    <property type="entry name" value="ANK"/>
    <property type="match status" value="2"/>
</dbReference>
<proteinExistence type="predicted"/>
<dbReference type="Pfam" id="PF06985">
    <property type="entry name" value="HET"/>
    <property type="match status" value="1"/>
</dbReference>